<organism evidence="21">
    <name type="scientific">Hippodamia variegata</name>
    <dbReference type="NCBI Taxonomy" id="703264"/>
    <lineage>
        <taxon>Eukaryota</taxon>
        <taxon>Metazoa</taxon>
        <taxon>Ecdysozoa</taxon>
        <taxon>Arthropoda</taxon>
        <taxon>Hexapoda</taxon>
        <taxon>Insecta</taxon>
        <taxon>Pterygota</taxon>
        <taxon>Neoptera</taxon>
        <taxon>Endopterygota</taxon>
        <taxon>Coleoptera</taxon>
        <taxon>Polyphaga</taxon>
        <taxon>Cucujiformia</taxon>
        <taxon>Coccinelloidea</taxon>
        <taxon>Coccinellidae</taxon>
        <taxon>Coccinellinae</taxon>
        <taxon>Coccinellini</taxon>
        <taxon>Hippodamia</taxon>
    </lineage>
</organism>
<evidence type="ECO:0000256" key="10">
    <source>
        <dbReference type="ARBA" id="ARBA00022982"/>
    </source>
</evidence>
<protein>
    <recommendedName>
        <fullName evidence="4 17">NADH-ubiquinone oxidoreductase chain 5</fullName>
        <ecNumber evidence="3 17">7.1.1.2</ecNumber>
    </recommendedName>
</protein>
<keyword evidence="14 17" id="KW-0496">Mitochondrion</keyword>
<evidence type="ECO:0000256" key="6">
    <source>
        <dbReference type="ARBA" id="ARBA00022660"/>
    </source>
</evidence>
<evidence type="ECO:0000256" key="5">
    <source>
        <dbReference type="ARBA" id="ARBA00022448"/>
    </source>
</evidence>
<gene>
    <name evidence="21" type="primary">ND5</name>
</gene>
<keyword evidence="7 17" id="KW-0812">Transmembrane</keyword>
<keyword evidence="12 17" id="KW-0520">NAD</keyword>
<dbReference type="GeneID" id="44794161"/>
<keyword evidence="15 17" id="KW-0472">Membrane</keyword>
<dbReference type="PANTHER" id="PTHR42829">
    <property type="entry name" value="NADH-UBIQUINONE OXIDOREDUCTASE CHAIN 5"/>
    <property type="match status" value="1"/>
</dbReference>
<dbReference type="EC" id="7.1.1.2" evidence="3 17"/>
<feature type="transmembrane region" description="Helical" evidence="17">
    <location>
        <begin position="149"/>
        <end position="170"/>
    </location>
</feature>
<evidence type="ECO:0000256" key="2">
    <source>
        <dbReference type="ARBA" id="ARBA00004448"/>
    </source>
</evidence>
<dbReference type="InterPro" id="IPR001516">
    <property type="entry name" value="Proton_antipo_N"/>
</dbReference>
<reference evidence="21" key="2">
    <citation type="journal article" date="2019" name="Mitochondrial DNA Part B Resour">
        <title>The complete mitochondrial genome of the Adonis ladybird, Hippodamia variegata (Coleoptera: Coccinellidae).</title>
        <authorList>
            <person name="Hao Y.-N."/>
            <person name="Liu C.-Z."/>
            <person name="Sun Y.-X."/>
        </authorList>
    </citation>
    <scope>NUCLEOTIDE SEQUENCE</scope>
</reference>
<feature type="transmembrane region" description="Helical" evidence="17">
    <location>
        <begin position="487"/>
        <end position="510"/>
    </location>
</feature>
<dbReference type="RefSeq" id="YP_009738174.1">
    <property type="nucleotide sequence ID" value="NC_046481.1"/>
</dbReference>
<comment type="similarity">
    <text evidence="17">Belongs to the complex I subunit 5 family.</text>
</comment>
<dbReference type="InterPro" id="IPR003945">
    <property type="entry name" value="NU5C-like"/>
</dbReference>
<feature type="transmembrane region" description="Helical" evidence="17">
    <location>
        <begin position="335"/>
        <end position="353"/>
    </location>
</feature>
<feature type="transmembrane region" description="Helical" evidence="17">
    <location>
        <begin position="182"/>
        <end position="203"/>
    </location>
</feature>
<keyword evidence="5 17" id="KW-0813">Transport</keyword>
<feature type="transmembrane region" description="Helical" evidence="17">
    <location>
        <begin position="48"/>
        <end position="72"/>
    </location>
</feature>
<dbReference type="GO" id="GO:0015990">
    <property type="term" value="P:electron transport coupled proton transport"/>
    <property type="evidence" value="ECO:0007669"/>
    <property type="project" value="TreeGrafter"/>
</dbReference>
<feature type="transmembrane region" description="Helical" evidence="17">
    <location>
        <begin position="292"/>
        <end position="314"/>
    </location>
</feature>
<evidence type="ECO:0000256" key="9">
    <source>
        <dbReference type="ARBA" id="ARBA00022967"/>
    </source>
</evidence>
<keyword evidence="10" id="KW-0249">Electron transport</keyword>
<evidence type="ECO:0000256" key="11">
    <source>
        <dbReference type="ARBA" id="ARBA00022989"/>
    </source>
</evidence>
<evidence type="ECO:0000259" key="20">
    <source>
        <dbReference type="Pfam" id="PF06455"/>
    </source>
</evidence>
<keyword evidence="11 17" id="KW-1133">Transmembrane helix</keyword>
<feature type="transmembrane region" description="Helical" evidence="17">
    <location>
        <begin position="416"/>
        <end position="440"/>
    </location>
</feature>
<feature type="domain" description="NADH dehydrogenase subunit 5 C-terminal" evidence="20">
    <location>
        <begin position="389"/>
        <end position="570"/>
    </location>
</feature>
<dbReference type="PRINTS" id="PR01434">
    <property type="entry name" value="NADHDHGNASE5"/>
</dbReference>
<dbReference type="Pfam" id="PF00361">
    <property type="entry name" value="Proton_antipo_M"/>
    <property type="match status" value="1"/>
</dbReference>
<evidence type="ECO:0000256" key="14">
    <source>
        <dbReference type="ARBA" id="ARBA00023128"/>
    </source>
</evidence>
<feature type="transmembrane region" description="Helical" evidence="17">
    <location>
        <begin position="446"/>
        <end position="466"/>
    </location>
</feature>
<keyword evidence="8" id="KW-0999">Mitochondrion inner membrane</keyword>
<dbReference type="GO" id="GO:0005743">
    <property type="term" value="C:mitochondrial inner membrane"/>
    <property type="evidence" value="ECO:0007669"/>
    <property type="project" value="UniProtKB-SubCell"/>
</dbReference>
<evidence type="ECO:0000256" key="4">
    <source>
        <dbReference type="ARBA" id="ARBA00021096"/>
    </source>
</evidence>
<comment type="catalytic activity">
    <reaction evidence="16 17">
        <text>a ubiquinone + NADH + 5 H(+)(in) = a ubiquinol + NAD(+) + 4 H(+)(out)</text>
        <dbReference type="Rhea" id="RHEA:29091"/>
        <dbReference type="Rhea" id="RHEA-COMP:9565"/>
        <dbReference type="Rhea" id="RHEA-COMP:9566"/>
        <dbReference type="ChEBI" id="CHEBI:15378"/>
        <dbReference type="ChEBI" id="CHEBI:16389"/>
        <dbReference type="ChEBI" id="CHEBI:17976"/>
        <dbReference type="ChEBI" id="CHEBI:57540"/>
        <dbReference type="ChEBI" id="CHEBI:57945"/>
        <dbReference type="EC" id="7.1.1.2"/>
    </reaction>
</comment>
<evidence type="ECO:0000256" key="8">
    <source>
        <dbReference type="ARBA" id="ARBA00022792"/>
    </source>
</evidence>
<dbReference type="GO" id="GO:0042773">
    <property type="term" value="P:ATP synthesis coupled electron transport"/>
    <property type="evidence" value="ECO:0007669"/>
    <property type="project" value="InterPro"/>
</dbReference>
<evidence type="ECO:0000313" key="21">
    <source>
        <dbReference type="EMBL" id="QIB71473.1"/>
    </source>
</evidence>
<evidence type="ECO:0000256" key="16">
    <source>
        <dbReference type="ARBA" id="ARBA00049551"/>
    </source>
</evidence>
<keyword evidence="9" id="KW-1278">Translocase</keyword>
<feature type="domain" description="NADH-Ubiquinone oxidoreductase (complex I) chain 5 N-terminal" evidence="19">
    <location>
        <begin position="41"/>
        <end position="87"/>
    </location>
</feature>
<dbReference type="AlphaFoldDB" id="A0A6C0UBL8"/>
<evidence type="ECO:0000259" key="18">
    <source>
        <dbReference type="Pfam" id="PF00361"/>
    </source>
</evidence>
<evidence type="ECO:0000256" key="1">
    <source>
        <dbReference type="ARBA" id="ARBA00003257"/>
    </source>
</evidence>
<evidence type="ECO:0000256" key="17">
    <source>
        <dbReference type="RuleBase" id="RU003404"/>
    </source>
</evidence>
<keyword evidence="6" id="KW-0679">Respiratory chain</keyword>
<feature type="transmembrane region" description="Helical" evidence="17">
    <location>
        <begin position="241"/>
        <end position="261"/>
    </location>
</feature>
<dbReference type="InterPro" id="IPR001750">
    <property type="entry name" value="ND/Mrp_TM"/>
</dbReference>
<reference evidence="21" key="1">
    <citation type="submission" date="2018-12" db="EMBL/GenBank/DDBJ databases">
        <authorList>
            <person name="Hao Y."/>
            <person name="Sun Y."/>
        </authorList>
    </citation>
    <scope>NUCLEOTIDE SEQUENCE</scope>
</reference>
<dbReference type="Pfam" id="PF06455">
    <property type="entry name" value="NADH5_C"/>
    <property type="match status" value="1"/>
</dbReference>
<sequence length="571" mass="65942">MSICLIISSLLMLLFLFSFISSFFFLMLNKVMLIEYEIFYLNSISIEMLILLDWMSLMFMGFVLFISSMVIFYSKSYMEMDLNIKRFILLVLMFVFSMMLMILSPNLISILLGWDGLGLVSYCLVIYYQNVKSYGAGMLTALSNRIGDVMLLISIAWILNYGSWNLFIYLEYFINDKLLNLVGLLIMIAAMTKSAQIPFSAWLPAAMAAPTPVSALVHSSTLVTAGVYLLIRFHFLIFNYSYILLFIGLMTMFMSGLGANFEFDLKKIIALSTLSQLGLMMCILSLGSKELAFFHLLVHALFKALLFMCAGNFIHLMMNCQDIRFMGGLINKSPLTVVYFNISNLALCGMPFFSGFYSKDLIMELYSMMQMNLFIYTIMFLSLSLTVSYSVRLTYYLMFLNMKFFSLNCLLEEKNYMSFSMGLMFTIVLFSGSMMMWVMFMNPYLIVLPLFLKIFTLLMVSMGVWLGVEITKFKLFYSLVFMNKIKLLNFMSMMWNLPYISTLGLSYLFLNMGKKISKNIDQGWLEFIGSQGLFSFLKLNSSLMQYFFKNNLKIYLIMFVGWVLVLMIMII</sequence>
<keyword evidence="13 17" id="KW-0830">Ubiquinone</keyword>
<name>A0A6C0UBL8_9CUCU</name>
<evidence type="ECO:0000256" key="13">
    <source>
        <dbReference type="ARBA" id="ARBA00023075"/>
    </source>
</evidence>
<dbReference type="GO" id="GO:0003954">
    <property type="term" value="F:NADH dehydrogenase activity"/>
    <property type="evidence" value="ECO:0007669"/>
    <property type="project" value="TreeGrafter"/>
</dbReference>
<comment type="function">
    <text evidence="1">Core subunit of the mitochondrial membrane respiratory chain NADH dehydrogenase (Complex I) that is believed to belong to the minimal assembly required for catalysis. Complex I functions in the transfer of electrons from NADH to the respiratory chain. The immediate electron acceptor for the enzyme is believed to be ubiquinone.</text>
</comment>
<feature type="transmembrane region" description="Helical" evidence="17">
    <location>
        <begin position="7"/>
        <end position="28"/>
    </location>
</feature>
<dbReference type="PANTHER" id="PTHR42829:SF2">
    <property type="entry name" value="NADH-UBIQUINONE OXIDOREDUCTASE CHAIN 5"/>
    <property type="match status" value="1"/>
</dbReference>
<dbReference type="GO" id="GO:0008137">
    <property type="term" value="F:NADH dehydrogenase (ubiquinone) activity"/>
    <property type="evidence" value="ECO:0007669"/>
    <property type="project" value="UniProtKB-EC"/>
</dbReference>
<evidence type="ECO:0000256" key="3">
    <source>
        <dbReference type="ARBA" id="ARBA00012944"/>
    </source>
</evidence>
<accession>A0A6C0UBL8</accession>
<dbReference type="EMBL" id="MK334129">
    <property type="protein sequence ID" value="QIB71473.1"/>
    <property type="molecule type" value="Genomic_DNA"/>
</dbReference>
<comment type="subcellular location">
    <subcellularLocation>
        <location evidence="2">Mitochondrion inner membrane</location>
        <topology evidence="2">Multi-pass membrane protein</topology>
    </subcellularLocation>
</comment>
<feature type="transmembrane region" description="Helical" evidence="17">
    <location>
        <begin position="373"/>
        <end position="395"/>
    </location>
</feature>
<feature type="transmembrane region" description="Helical" evidence="17">
    <location>
        <begin position="268"/>
        <end position="286"/>
    </location>
</feature>
<feature type="domain" description="NADH:quinone oxidoreductase/Mrp antiporter transmembrane" evidence="18">
    <location>
        <begin position="104"/>
        <end position="382"/>
    </location>
</feature>
<evidence type="ECO:0000259" key="19">
    <source>
        <dbReference type="Pfam" id="PF00662"/>
    </source>
</evidence>
<geneLocation type="mitochondrion" evidence="21"/>
<feature type="transmembrane region" description="Helical" evidence="17">
    <location>
        <begin position="215"/>
        <end position="235"/>
    </location>
</feature>
<dbReference type="CTD" id="4540"/>
<dbReference type="Pfam" id="PF00662">
    <property type="entry name" value="Proton_antipo_N"/>
    <property type="match status" value="1"/>
</dbReference>
<evidence type="ECO:0000256" key="7">
    <source>
        <dbReference type="ARBA" id="ARBA00022692"/>
    </source>
</evidence>
<feature type="transmembrane region" description="Helical" evidence="17">
    <location>
        <begin position="84"/>
        <end position="102"/>
    </location>
</feature>
<proteinExistence type="inferred from homology"/>
<evidence type="ECO:0000256" key="15">
    <source>
        <dbReference type="ARBA" id="ARBA00023136"/>
    </source>
</evidence>
<comment type="function">
    <text evidence="17">Core subunit of the mitochondrial membrane respiratory chain NADH dehydrogenase (Complex I) which catalyzes electron transfer from NADH through the respiratory chain, using ubiquinone as an electron acceptor. Essential for the catalytic activity and assembly of complex I.</text>
</comment>
<evidence type="ECO:0000256" key="12">
    <source>
        <dbReference type="ARBA" id="ARBA00023027"/>
    </source>
</evidence>
<feature type="transmembrane region" description="Helical" evidence="17">
    <location>
        <begin position="552"/>
        <end position="570"/>
    </location>
</feature>
<dbReference type="InterPro" id="IPR010934">
    <property type="entry name" value="NADH_DH_su5_C"/>
</dbReference>